<dbReference type="PANTHER" id="PTHR11439">
    <property type="entry name" value="GAG-POL-RELATED RETROTRANSPOSON"/>
    <property type="match status" value="1"/>
</dbReference>
<name>A0A5A7SVF4_CUCMM</name>
<dbReference type="OrthoDB" id="418757at2759"/>
<dbReference type="AlphaFoldDB" id="A0A5A7SVF4"/>
<protein>
    <submittedName>
        <fullName evidence="1 2">Retrotransposon</fullName>
    </submittedName>
</protein>
<evidence type="ECO:0000313" key="3">
    <source>
        <dbReference type="Proteomes" id="UP000321393"/>
    </source>
</evidence>
<gene>
    <name evidence="2" type="ORF">E5676_scaffold275G001030</name>
    <name evidence="1" type="ORF">E6C27_scaffold845G001200</name>
</gene>
<reference evidence="3 4" key="1">
    <citation type="submission" date="2019-08" db="EMBL/GenBank/DDBJ databases">
        <title>Draft genome sequences of two oriental melons (Cucumis melo L. var makuwa).</title>
        <authorList>
            <person name="Kwon S.-Y."/>
        </authorList>
    </citation>
    <scope>NUCLEOTIDE SEQUENCE [LARGE SCALE GENOMIC DNA]</scope>
    <source>
        <strain evidence="4">cv. Chang Bougi</strain>
        <strain evidence="3">cv. SW 3</strain>
        <tissue evidence="1">Leaf</tissue>
    </source>
</reference>
<dbReference type="Proteomes" id="UP000321947">
    <property type="component" value="Unassembled WGS sequence"/>
</dbReference>
<evidence type="ECO:0000313" key="4">
    <source>
        <dbReference type="Proteomes" id="UP000321947"/>
    </source>
</evidence>
<dbReference type="Proteomes" id="UP000321393">
    <property type="component" value="Unassembled WGS sequence"/>
</dbReference>
<proteinExistence type="predicted"/>
<organism evidence="1 3">
    <name type="scientific">Cucumis melo var. makuwa</name>
    <name type="common">Oriental melon</name>
    <dbReference type="NCBI Taxonomy" id="1194695"/>
    <lineage>
        <taxon>Eukaryota</taxon>
        <taxon>Viridiplantae</taxon>
        <taxon>Streptophyta</taxon>
        <taxon>Embryophyta</taxon>
        <taxon>Tracheophyta</taxon>
        <taxon>Spermatophyta</taxon>
        <taxon>Magnoliopsida</taxon>
        <taxon>eudicotyledons</taxon>
        <taxon>Gunneridae</taxon>
        <taxon>Pentapetalae</taxon>
        <taxon>rosids</taxon>
        <taxon>fabids</taxon>
        <taxon>Cucurbitales</taxon>
        <taxon>Cucurbitaceae</taxon>
        <taxon>Benincaseae</taxon>
        <taxon>Cucumis</taxon>
    </lineage>
</organism>
<dbReference type="EMBL" id="SSTE01020899">
    <property type="protein sequence ID" value="KAA0033307.1"/>
    <property type="molecule type" value="Genomic_DNA"/>
</dbReference>
<accession>A0A5A7SVF4</accession>
<evidence type="ECO:0000313" key="2">
    <source>
        <dbReference type="EMBL" id="TYK21599.1"/>
    </source>
</evidence>
<dbReference type="EMBL" id="SSTD01005565">
    <property type="protein sequence ID" value="TYK21599.1"/>
    <property type="molecule type" value="Genomic_DNA"/>
</dbReference>
<dbReference type="STRING" id="1194695.A0A5A7SVF4"/>
<sequence length="79" mass="9036">MSKISYGLAVRSLMYNMVCTRPDIAHVVDVASHFMSNPRKQHWKAIKCIMRYLRGTSSLKLTFRGGKSVFVGYTYLDMA</sequence>
<comment type="caution">
    <text evidence="1">The sequence shown here is derived from an EMBL/GenBank/DDBJ whole genome shotgun (WGS) entry which is preliminary data.</text>
</comment>
<dbReference type="PANTHER" id="PTHR11439:SF467">
    <property type="entry name" value="INTEGRASE CATALYTIC DOMAIN-CONTAINING PROTEIN"/>
    <property type="match status" value="1"/>
</dbReference>
<evidence type="ECO:0000313" key="1">
    <source>
        <dbReference type="EMBL" id="KAA0033307.1"/>
    </source>
</evidence>